<protein>
    <submittedName>
        <fullName evidence="1">Uncharacterized protein</fullName>
    </submittedName>
</protein>
<keyword evidence="2" id="KW-1185">Reference proteome</keyword>
<reference evidence="1 2" key="1">
    <citation type="submission" date="2024-04" db="EMBL/GenBank/DDBJ databases">
        <authorList>
            <person name="Fracassetti M."/>
        </authorList>
    </citation>
    <scope>NUCLEOTIDE SEQUENCE [LARGE SCALE GENOMIC DNA]</scope>
</reference>
<organism evidence="1 2">
    <name type="scientific">Linum trigynum</name>
    <dbReference type="NCBI Taxonomy" id="586398"/>
    <lineage>
        <taxon>Eukaryota</taxon>
        <taxon>Viridiplantae</taxon>
        <taxon>Streptophyta</taxon>
        <taxon>Embryophyta</taxon>
        <taxon>Tracheophyta</taxon>
        <taxon>Spermatophyta</taxon>
        <taxon>Magnoliopsida</taxon>
        <taxon>eudicotyledons</taxon>
        <taxon>Gunneridae</taxon>
        <taxon>Pentapetalae</taxon>
        <taxon>rosids</taxon>
        <taxon>fabids</taxon>
        <taxon>Malpighiales</taxon>
        <taxon>Linaceae</taxon>
        <taxon>Linum</taxon>
    </lineage>
</organism>
<accession>A0AAV2GAG0</accession>
<dbReference type="AlphaFoldDB" id="A0AAV2GAG0"/>
<evidence type="ECO:0000313" key="1">
    <source>
        <dbReference type="EMBL" id="CAL1406828.1"/>
    </source>
</evidence>
<name>A0AAV2GAG0_9ROSI</name>
<proteinExistence type="predicted"/>
<evidence type="ECO:0000313" key="2">
    <source>
        <dbReference type="Proteomes" id="UP001497516"/>
    </source>
</evidence>
<gene>
    <name evidence="1" type="ORF">LTRI10_LOCUS46529</name>
</gene>
<sequence length="68" mass="7602">MVVSPPFPDSTASKNQRCCGVGISSVSRLCGDLKAALLRWYLLRLATQRQRRLMRKSEHNAATGGYYD</sequence>
<dbReference type="EMBL" id="OZ034821">
    <property type="protein sequence ID" value="CAL1406828.1"/>
    <property type="molecule type" value="Genomic_DNA"/>
</dbReference>
<dbReference type="Proteomes" id="UP001497516">
    <property type="component" value="Chromosome 8"/>
</dbReference>